<keyword evidence="6" id="KW-1185">Reference proteome</keyword>
<dbReference type="GO" id="GO:0004794">
    <property type="term" value="F:threonine deaminase activity"/>
    <property type="evidence" value="ECO:0007669"/>
    <property type="project" value="UniProtKB-EC"/>
</dbReference>
<organism evidence="5 6">
    <name type="scientific">Labrys wisconsinensis</name>
    <dbReference type="NCBI Taxonomy" id="425677"/>
    <lineage>
        <taxon>Bacteria</taxon>
        <taxon>Pseudomonadati</taxon>
        <taxon>Pseudomonadota</taxon>
        <taxon>Alphaproteobacteria</taxon>
        <taxon>Hyphomicrobiales</taxon>
        <taxon>Xanthobacteraceae</taxon>
        <taxon>Labrys</taxon>
    </lineage>
</organism>
<evidence type="ECO:0000256" key="2">
    <source>
        <dbReference type="ARBA" id="ARBA00022898"/>
    </source>
</evidence>
<dbReference type="SUPFAM" id="SSF53686">
    <property type="entry name" value="Tryptophan synthase beta subunit-like PLP-dependent enzymes"/>
    <property type="match status" value="1"/>
</dbReference>
<reference evidence="5 6" key="1">
    <citation type="submission" date="2023-07" db="EMBL/GenBank/DDBJ databases">
        <title>Genomic Encyclopedia of Type Strains, Phase IV (KMG-IV): sequencing the most valuable type-strain genomes for metagenomic binning, comparative biology and taxonomic classification.</title>
        <authorList>
            <person name="Goeker M."/>
        </authorList>
    </citation>
    <scope>NUCLEOTIDE SEQUENCE [LARGE SCALE GENOMIC DNA]</scope>
    <source>
        <strain evidence="5 6">DSM 19619</strain>
    </source>
</reference>
<evidence type="ECO:0000256" key="1">
    <source>
        <dbReference type="ARBA" id="ARBA00001933"/>
    </source>
</evidence>
<dbReference type="InterPro" id="IPR036052">
    <property type="entry name" value="TrpB-like_PALP_sf"/>
</dbReference>
<evidence type="ECO:0000256" key="3">
    <source>
        <dbReference type="ARBA" id="ARBA00023239"/>
    </source>
</evidence>
<name>A0ABU0J967_9HYPH</name>
<protein>
    <submittedName>
        <fullName evidence="5">Threonine dehydratase</fullName>
        <ecNumber evidence="5">4.3.1.19</ecNumber>
    </submittedName>
</protein>
<dbReference type="Proteomes" id="UP001242480">
    <property type="component" value="Unassembled WGS sequence"/>
</dbReference>
<comment type="caution">
    <text evidence="5">The sequence shown here is derived from an EMBL/GenBank/DDBJ whole genome shotgun (WGS) entry which is preliminary data.</text>
</comment>
<dbReference type="EC" id="4.3.1.19" evidence="5"/>
<dbReference type="InterPro" id="IPR001926">
    <property type="entry name" value="TrpB-like_PALP"/>
</dbReference>
<dbReference type="CDD" id="cd01562">
    <property type="entry name" value="Thr-dehyd"/>
    <property type="match status" value="1"/>
</dbReference>
<dbReference type="EMBL" id="JAUSVX010000007">
    <property type="protein sequence ID" value="MDQ0470812.1"/>
    <property type="molecule type" value="Genomic_DNA"/>
</dbReference>
<evidence type="ECO:0000313" key="6">
    <source>
        <dbReference type="Proteomes" id="UP001242480"/>
    </source>
</evidence>
<gene>
    <name evidence="5" type="ORF">QO011_003831</name>
</gene>
<dbReference type="Pfam" id="PF00291">
    <property type="entry name" value="PALP"/>
    <property type="match status" value="1"/>
</dbReference>
<dbReference type="PANTHER" id="PTHR48078:SF6">
    <property type="entry name" value="L-THREONINE DEHYDRATASE CATABOLIC TDCB"/>
    <property type="match status" value="1"/>
</dbReference>
<comment type="cofactor">
    <cofactor evidence="1">
        <name>pyridoxal 5'-phosphate</name>
        <dbReference type="ChEBI" id="CHEBI:597326"/>
    </cofactor>
</comment>
<dbReference type="InterPro" id="IPR050147">
    <property type="entry name" value="Ser/Thr_Dehydratase"/>
</dbReference>
<dbReference type="RefSeq" id="WP_307275078.1">
    <property type="nucleotide sequence ID" value="NZ_JAUSVX010000007.1"/>
</dbReference>
<evidence type="ECO:0000259" key="4">
    <source>
        <dbReference type="Pfam" id="PF00291"/>
    </source>
</evidence>
<dbReference type="InterPro" id="IPR000634">
    <property type="entry name" value="Ser/Thr_deHydtase_PyrdxlP-BS"/>
</dbReference>
<evidence type="ECO:0000313" key="5">
    <source>
        <dbReference type="EMBL" id="MDQ0470812.1"/>
    </source>
</evidence>
<dbReference type="PROSITE" id="PS00165">
    <property type="entry name" value="DEHYDRATASE_SER_THR"/>
    <property type="match status" value="1"/>
</dbReference>
<dbReference type="Gene3D" id="3.40.50.1100">
    <property type="match status" value="2"/>
</dbReference>
<accession>A0ABU0J967</accession>
<sequence length="313" mass="32889">MNFADVAQAAERIRGHVRRTPMVRADQLFAPLGVEDLWLKLECLQVTGSFKARGATNRLLTLPPEVLTRGIVAASGGNHGVATARAARLAGVPAAIYLPGNAAASKIEKLRGWGAEVHVGGSVWDEAHELARAEAERRGAYYFHPFADRQIVAGQGTVALEIIEDVGPCDVYLVAVGGGGLIAGMATAIREKNPSARIIGIEPTGSPTLHDSLRAGEVVRLPAVTTRVATMACGRTDESIFEIVRDAVERVVLVEDEALEAAARWLWFELGIAADLSGAASIAALMTGAVAIRPGERVCGLVCGAGTEGMQGR</sequence>
<proteinExistence type="predicted"/>
<dbReference type="PANTHER" id="PTHR48078">
    <property type="entry name" value="THREONINE DEHYDRATASE, MITOCHONDRIAL-RELATED"/>
    <property type="match status" value="1"/>
</dbReference>
<keyword evidence="2" id="KW-0663">Pyridoxal phosphate</keyword>
<keyword evidence="3 5" id="KW-0456">Lyase</keyword>
<feature type="domain" description="Tryptophan synthase beta chain-like PALP" evidence="4">
    <location>
        <begin position="13"/>
        <end position="304"/>
    </location>
</feature>